<evidence type="ECO:0000256" key="2">
    <source>
        <dbReference type="ARBA" id="ARBA00022516"/>
    </source>
</evidence>
<dbReference type="Gene3D" id="1.10.10.10">
    <property type="entry name" value="Winged helix-like DNA-binding domain superfamily/Winged helix DNA-binding domain"/>
    <property type="match status" value="1"/>
</dbReference>
<dbReference type="AlphaFoldDB" id="A0A087LC22"/>
<evidence type="ECO:0000313" key="15">
    <source>
        <dbReference type="Proteomes" id="UP000075517"/>
    </source>
</evidence>
<keyword evidence="3 9" id="KW-0276">Fatty acid metabolism</keyword>
<sequence>MRKSKRERQRLLQETIRENPFITDEELAEKFSVSVQTIRLDRLELSIPELRERIKHVARQSFADKVRALPLEEVIGDIIDIEPDESAISIFDVKEDHVFRRTRIARGHHLFAQANSLAVAVIHDELALTAKATIRFVRQVKEGERVVAKAKVTGKTANGRTIVDVNSYVGQELVFSGTFEMYRSNIEKKDGDSNEHRD</sequence>
<evidence type="ECO:0000313" key="14">
    <source>
        <dbReference type="Proteomes" id="UP000075424"/>
    </source>
</evidence>
<dbReference type="SUPFAM" id="SSF54637">
    <property type="entry name" value="Thioesterase/thiol ester dehydrase-isomerase"/>
    <property type="match status" value="1"/>
</dbReference>
<evidence type="ECO:0000256" key="3">
    <source>
        <dbReference type="ARBA" id="ARBA00022832"/>
    </source>
</evidence>
<organism evidence="12 15">
    <name type="scientific">Geobacillus stearothermophilus</name>
    <name type="common">Bacillus stearothermophilus</name>
    <dbReference type="NCBI Taxonomy" id="1422"/>
    <lineage>
        <taxon>Bacteria</taxon>
        <taxon>Bacillati</taxon>
        <taxon>Bacillota</taxon>
        <taxon>Bacilli</taxon>
        <taxon>Bacillales</taxon>
        <taxon>Anoxybacillaceae</taxon>
        <taxon>Geobacillus</taxon>
    </lineage>
</organism>
<proteinExistence type="inferred from homology"/>
<evidence type="ECO:0000256" key="6">
    <source>
        <dbReference type="ARBA" id="ARBA00023125"/>
    </source>
</evidence>
<dbReference type="EMBL" id="LQYV01000152">
    <property type="protein sequence ID" value="KYD20284.1"/>
    <property type="molecule type" value="Genomic_DNA"/>
</dbReference>
<evidence type="ECO:0000313" key="17">
    <source>
        <dbReference type="Proteomes" id="UP000773850"/>
    </source>
</evidence>
<dbReference type="InterPro" id="IPR036388">
    <property type="entry name" value="WH-like_DNA-bd_sf"/>
</dbReference>
<protein>
    <recommendedName>
        <fullName evidence="9">Transcription factor FapR</fullName>
    </recommendedName>
    <alternativeName>
        <fullName evidence="9">Fatty acid and phospholipid biosynthesis regulator</fullName>
    </alternativeName>
</protein>
<keyword evidence="17" id="KW-1185">Reference proteome</keyword>
<keyword evidence="2 9" id="KW-0444">Lipid biosynthesis</keyword>
<dbReference type="Gene3D" id="3.10.129.10">
    <property type="entry name" value="Hotdog Thioesterase"/>
    <property type="match status" value="1"/>
</dbReference>
<dbReference type="RefSeq" id="WP_033011168.1">
    <property type="nucleotide sequence ID" value="NZ_CBCSGJ010000003.1"/>
</dbReference>
<reference evidence="14 15" key="1">
    <citation type="submission" date="2016-01" db="EMBL/GenBank/DDBJ databases">
        <title>Draft Genome Sequences of Seven Thermophilic Sporeformers Isolated from Foods.</title>
        <authorList>
            <person name="Berendsen E.M."/>
            <person name="Wells-Bennik M.H."/>
            <person name="Krawcyk A.O."/>
            <person name="De Jong A."/>
            <person name="Holsappel S."/>
            <person name="Eijlander R.T."/>
            <person name="Kuipers O.P."/>
        </authorList>
    </citation>
    <scope>NUCLEOTIDE SEQUENCE [LARGE SCALE GENOMIC DNA]</scope>
    <source>
        <strain evidence="11 14">B4109</strain>
        <strain evidence="12 15">B4114</strain>
    </source>
</reference>
<dbReference type="Proteomes" id="UP000075424">
    <property type="component" value="Unassembled WGS sequence"/>
</dbReference>
<comment type="caution">
    <text evidence="12">The sequence shown here is derived from an EMBL/GenBank/DDBJ whole genome shotgun (WGS) entry which is preliminary data.</text>
</comment>
<dbReference type="Proteomes" id="UP000773850">
    <property type="component" value="Unassembled WGS sequence"/>
</dbReference>
<evidence type="ECO:0000313" key="12">
    <source>
        <dbReference type="EMBL" id="KYD33356.1"/>
    </source>
</evidence>
<dbReference type="CDD" id="cd03440">
    <property type="entry name" value="hot_dog"/>
    <property type="match status" value="1"/>
</dbReference>
<dbReference type="InterPro" id="IPR036390">
    <property type="entry name" value="WH_DNA-bd_sf"/>
</dbReference>
<accession>A0A087LC22</accession>
<dbReference type="GO" id="GO:0006633">
    <property type="term" value="P:fatty acid biosynthetic process"/>
    <property type="evidence" value="ECO:0007669"/>
    <property type="project" value="UniProtKB-KW"/>
</dbReference>
<evidence type="ECO:0000313" key="16">
    <source>
        <dbReference type="Proteomes" id="UP000266922"/>
    </source>
</evidence>
<dbReference type="OrthoDB" id="1706183at2"/>
<comment type="function">
    <text evidence="9">Transcriptional factor involved in regulation of membrane lipid biosynthesis by repressing genes involved in fatty acid and phospholipid metabolism.</text>
</comment>
<dbReference type="EMBL" id="RCTJ01000001">
    <property type="protein sequence ID" value="RLQ15313.1"/>
    <property type="molecule type" value="Genomic_DNA"/>
</dbReference>
<keyword evidence="10" id="KW-0808">Transferase</keyword>
<name>A0A087LC22_GEOSE</name>
<dbReference type="PIRSF" id="PIRSF037733">
    <property type="entry name" value="Transcription_factor_FapR"/>
    <property type="match status" value="1"/>
</dbReference>
<keyword evidence="6 9" id="KW-0238">DNA-binding</keyword>
<dbReference type="InterPro" id="IPR017275">
    <property type="entry name" value="Transcription_factor_FapR"/>
</dbReference>
<keyword evidence="1 9" id="KW-0678">Repressor</keyword>
<dbReference type="GO" id="GO:0003677">
    <property type="term" value="F:DNA binding"/>
    <property type="evidence" value="ECO:0007669"/>
    <property type="project" value="UniProtKB-KW"/>
</dbReference>
<dbReference type="EMBL" id="LQYY01000091">
    <property type="protein sequence ID" value="KYD33356.1"/>
    <property type="molecule type" value="Genomic_DNA"/>
</dbReference>
<dbReference type="EMBL" id="LUCS01000009">
    <property type="protein sequence ID" value="KAF6512145.1"/>
    <property type="molecule type" value="Genomic_DNA"/>
</dbReference>
<dbReference type="GO" id="GO:0045892">
    <property type="term" value="P:negative regulation of DNA-templated transcription"/>
    <property type="evidence" value="ECO:0007669"/>
    <property type="project" value="UniProtKB-UniRule"/>
</dbReference>
<comment type="similarity">
    <text evidence="9">Belongs to the FapR family.</text>
</comment>
<evidence type="ECO:0000256" key="7">
    <source>
        <dbReference type="ARBA" id="ARBA00023160"/>
    </source>
</evidence>
<dbReference type="PATRIC" id="fig|1422.12.peg.2824"/>
<dbReference type="NCBIfam" id="NF003359">
    <property type="entry name" value="PRK04424.1"/>
    <property type="match status" value="1"/>
</dbReference>
<dbReference type="GO" id="GO:0003700">
    <property type="term" value="F:DNA-binding transcription factor activity"/>
    <property type="evidence" value="ECO:0007669"/>
    <property type="project" value="UniProtKB-UniRule"/>
</dbReference>
<evidence type="ECO:0000256" key="1">
    <source>
        <dbReference type="ARBA" id="ARBA00022491"/>
    </source>
</evidence>
<evidence type="ECO:0000256" key="5">
    <source>
        <dbReference type="ARBA" id="ARBA00023098"/>
    </source>
</evidence>
<keyword evidence="8 9" id="KW-0804">Transcription</keyword>
<dbReference type="GO" id="GO:0016746">
    <property type="term" value="F:acyltransferase activity"/>
    <property type="evidence" value="ECO:0007669"/>
    <property type="project" value="UniProtKB-KW"/>
</dbReference>
<dbReference type="GeneID" id="89611607"/>
<keyword evidence="5 9" id="KW-0443">Lipid metabolism</keyword>
<keyword evidence="7 9" id="KW-0275">Fatty acid biosynthesis</keyword>
<dbReference type="Proteomes" id="UP000266922">
    <property type="component" value="Unassembled WGS sequence"/>
</dbReference>
<evidence type="ECO:0000313" key="13">
    <source>
        <dbReference type="EMBL" id="RLQ15313.1"/>
    </source>
</evidence>
<evidence type="ECO:0000256" key="8">
    <source>
        <dbReference type="ARBA" id="ARBA00023163"/>
    </source>
</evidence>
<dbReference type="InterPro" id="IPR029069">
    <property type="entry name" value="HotDog_dom_sf"/>
</dbReference>
<gene>
    <name evidence="9 13" type="primary">fapR</name>
    <name evidence="11" type="ORF">B4109_0990</name>
    <name evidence="12" type="ORF">B4114_0966</name>
    <name evidence="13" type="ORF">D9548_00580</name>
    <name evidence="10" type="ORF">GS8_444</name>
</gene>
<keyword evidence="4 9" id="KW-0805">Transcription regulation</keyword>
<reference evidence="10 17" key="2">
    <citation type="submission" date="2016-03" db="EMBL/GenBank/DDBJ databases">
        <title>Spore heat resistance.</title>
        <authorList>
            <person name="Boekhorst J."/>
            <person name="Berendsen E.M."/>
            <person name="Wells-Bennik M.H."/>
            <person name="Kuipers O.P."/>
        </authorList>
    </citation>
    <scope>NUCLEOTIDE SEQUENCE [LARGE SCALE GENOMIC DNA]</scope>
    <source>
        <strain evidence="10 17">GS8</strain>
    </source>
</reference>
<dbReference type="HAMAP" id="MF_01814">
    <property type="entry name" value="Transcrip_fact_FapR"/>
    <property type="match status" value="1"/>
</dbReference>
<evidence type="ECO:0000256" key="4">
    <source>
        <dbReference type="ARBA" id="ARBA00023015"/>
    </source>
</evidence>
<evidence type="ECO:0000313" key="10">
    <source>
        <dbReference type="EMBL" id="KAF6512145.1"/>
    </source>
</evidence>
<dbReference type="GO" id="GO:0045717">
    <property type="term" value="P:negative regulation of fatty acid biosynthetic process"/>
    <property type="evidence" value="ECO:0007669"/>
    <property type="project" value="UniProtKB-UniRule"/>
</dbReference>
<dbReference type="Proteomes" id="UP000075517">
    <property type="component" value="Unassembled WGS sequence"/>
</dbReference>
<dbReference type="SUPFAM" id="SSF46785">
    <property type="entry name" value="Winged helix' DNA-binding domain"/>
    <property type="match status" value="1"/>
</dbReference>
<reference evidence="13 16" key="3">
    <citation type="submission" date="2018-10" db="EMBL/GenBank/DDBJ databases">
        <title>Geobacillus stearothermophilus in processing lines of powdered infant formula.</title>
        <authorList>
            <person name="Rhee M.S."/>
            <person name="Choi I.-G."/>
            <person name="Cho T.J."/>
            <person name="Park B."/>
        </authorList>
    </citation>
    <scope>NUCLEOTIDE SEQUENCE [LARGE SCALE GENOMIC DNA]</scope>
    <source>
        <strain evidence="13 16">FHS-PPGT130</strain>
    </source>
</reference>
<accession>A0A163XM83</accession>
<evidence type="ECO:0000256" key="9">
    <source>
        <dbReference type="HAMAP-Rule" id="MF_01814"/>
    </source>
</evidence>
<evidence type="ECO:0000313" key="11">
    <source>
        <dbReference type="EMBL" id="KYD20284.1"/>
    </source>
</evidence>
<keyword evidence="10" id="KW-0012">Acyltransferase</keyword>